<dbReference type="Pfam" id="PF02082">
    <property type="entry name" value="Rrf2"/>
    <property type="match status" value="1"/>
</dbReference>
<dbReference type="EMBL" id="BAOS01000027">
    <property type="protein sequence ID" value="GAX61666.1"/>
    <property type="molecule type" value="Genomic_DNA"/>
</dbReference>
<accession>A0A286U0M1</accession>
<dbReference type="OrthoDB" id="270199at2"/>
<dbReference type="PROSITE" id="PS51197">
    <property type="entry name" value="HTH_RRF2_2"/>
    <property type="match status" value="1"/>
</dbReference>
<dbReference type="Proteomes" id="UP000218542">
    <property type="component" value="Unassembled WGS sequence"/>
</dbReference>
<keyword evidence="1" id="KW-0238">DNA-binding</keyword>
<evidence type="ECO:0000313" key="2">
    <source>
        <dbReference type="EMBL" id="GAX61666.1"/>
    </source>
</evidence>
<comment type="caution">
    <text evidence="2">The sequence shown here is derived from an EMBL/GenBank/DDBJ whole genome shotgun (WGS) entry which is preliminary data.</text>
</comment>
<dbReference type="InterPro" id="IPR036390">
    <property type="entry name" value="WH_DNA-bd_sf"/>
</dbReference>
<organism evidence="2 3">
    <name type="scientific">Candidatus Scalindua japonica</name>
    <dbReference type="NCBI Taxonomy" id="1284222"/>
    <lineage>
        <taxon>Bacteria</taxon>
        <taxon>Pseudomonadati</taxon>
        <taxon>Planctomycetota</taxon>
        <taxon>Candidatus Brocadiia</taxon>
        <taxon>Candidatus Brocadiales</taxon>
        <taxon>Candidatus Scalinduaceae</taxon>
        <taxon>Candidatus Scalindua</taxon>
    </lineage>
</organism>
<name>A0A286U0M1_9BACT</name>
<dbReference type="Gene3D" id="1.10.10.10">
    <property type="entry name" value="Winged helix-like DNA-binding domain superfamily/Winged helix DNA-binding domain"/>
    <property type="match status" value="1"/>
</dbReference>
<sequence>MKLSSKTEYAILALLELGQRYGKGFVLSRNIASVRAIPESFVERILLTLKNGGIIVSVRGAKGGHCLARDPGEICIREVIELFEGSLAPIDCVNERISSLSASCSIADACVLKDLWKKMYDAMLASIENTTIKDLVTQEREQKAGAMYHI</sequence>
<dbReference type="RefSeq" id="WP_096895038.1">
    <property type="nucleotide sequence ID" value="NZ_BAOS01000027.1"/>
</dbReference>
<dbReference type="GO" id="GO:0005829">
    <property type="term" value="C:cytosol"/>
    <property type="evidence" value="ECO:0007669"/>
    <property type="project" value="TreeGrafter"/>
</dbReference>
<dbReference type="NCBIfam" id="TIGR00738">
    <property type="entry name" value="rrf2_super"/>
    <property type="match status" value="1"/>
</dbReference>
<reference evidence="3" key="1">
    <citation type="journal article" date="2017" name="Environ. Microbiol. Rep.">
        <title>Genetic Diversity of Marine Anaerobic Ammonium-Oxidizing Bacteria as Revealed by Genomic and Proteomic Analyses of 'Candidatus Scalindua japonica'.</title>
        <authorList>
            <person name="Oshiki M."/>
            <person name="Mizuto K."/>
            <person name="Kimura Z."/>
            <person name="Kindaichi T."/>
            <person name="Satoh H."/>
            <person name="Okabe S."/>
        </authorList>
    </citation>
    <scope>NUCLEOTIDE SEQUENCE [LARGE SCALE GENOMIC DNA]</scope>
    <source>
        <strain evidence="3">husup-a2</strain>
    </source>
</reference>
<dbReference type="InterPro" id="IPR000944">
    <property type="entry name" value="Tscrpt_reg_Rrf2"/>
</dbReference>
<protein>
    <submittedName>
        <fullName evidence="2">Transcriptional regulator, rrf2 family</fullName>
    </submittedName>
</protein>
<keyword evidence="3" id="KW-1185">Reference proteome</keyword>
<dbReference type="PANTHER" id="PTHR33221">
    <property type="entry name" value="WINGED HELIX-TURN-HELIX TRANSCRIPTIONAL REGULATOR, RRF2 FAMILY"/>
    <property type="match status" value="1"/>
</dbReference>
<dbReference type="GO" id="GO:0003677">
    <property type="term" value="F:DNA binding"/>
    <property type="evidence" value="ECO:0007669"/>
    <property type="project" value="UniProtKB-KW"/>
</dbReference>
<gene>
    <name evidence="2" type="ORF">SCALIN_C27_0060</name>
</gene>
<dbReference type="SUPFAM" id="SSF46785">
    <property type="entry name" value="Winged helix' DNA-binding domain"/>
    <property type="match status" value="1"/>
</dbReference>
<proteinExistence type="predicted"/>
<evidence type="ECO:0000313" key="3">
    <source>
        <dbReference type="Proteomes" id="UP000218542"/>
    </source>
</evidence>
<dbReference type="AlphaFoldDB" id="A0A286U0M1"/>
<dbReference type="InterPro" id="IPR036388">
    <property type="entry name" value="WH-like_DNA-bd_sf"/>
</dbReference>
<dbReference type="PANTHER" id="PTHR33221:SF5">
    <property type="entry name" value="HTH-TYPE TRANSCRIPTIONAL REGULATOR ISCR"/>
    <property type="match status" value="1"/>
</dbReference>
<dbReference type="GO" id="GO:0003700">
    <property type="term" value="F:DNA-binding transcription factor activity"/>
    <property type="evidence" value="ECO:0007669"/>
    <property type="project" value="TreeGrafter"/>
</dbReference>
<evidence type="ECO:0000256" key="1">
    <source>
        <dbReference type="ARBA" id="ARBA00023125"/>
    </source>
</evidence>